<dbReference type="Pfam" id="PF00146">
    <property type="entry name" value="NADHdh"/>
    <property type="match status" value="1"/>
</dbReference>
<name>A0A5C4VD55_9ACTN</name>
<evidence type="ECO:0000256" key="1">
    <source>
        <dbReference type="ARBA" id="ARBA00004141"/>
    </source>
</evidence>
<reference evidence="6 7" key="1">
    <citation type="submission" date="2019-10" db="EMBL/GenBank/DDBJ databases">
        <title>Nonomuraea sp. nov., isolated from Phyllanthus amarus.</title>
        <authorList>
            <person name="Klykleung N."/>
            <person name="Tanasupawat S."/>
        </authorList>
    </citation>
    <scope>NUCLEOTIDE SEQUENCE [LARGE SCALE GENOMIC DNA]</scope>
    <source>
        <strain evidence="6 7">PA1-10</strain>
    </source>
</reference>
<gene>
    <name evidence="6" type="ORF">FH608_044555</name>
</gene>
<evidence type="ECO:0000256" key="3">
    <source>
        <dbReference type="ARBA" id="ARBA00022989"/>
    </source>
</evidence>
<evidence type="ECO:0000313" key="7">
    <source>
        <dbReference type="Proteomes" id="UP000312512"/>
    </source>
</evidence>
<evidence type="ECO:0000313" key="6">
    <source>
        <dbReference type="EMBL" id="KAB8188501.1"/>
    </source>
</evidence>
<dbReference type="EMBL" id="VDLX02000025">
    <property type="protein sequence ID" value="KAB8188501.1"/>
    <property type="molecule type" value="Genomic_DNA"/>
</dbReference>
<keyword evidence="5" id="KW-0520">NAD</keyword>
<dbReference type="RefSeq" id="WP_139637093.1">
    <property type="nucleotide sequence ID" value="NZ_VDLX02000025.1"/>
</dbReference>
<dbReference type="GO" id="GO:0003954">
    <property type="term" value="F:NADH dehydrogenase activity"/>
    <property type="evidence" value="ECO:0007669"/>
    <property type="project" value="TreeGrafter"/>
</dbReference>
<evidence type="ECO:0000256" key="4">
    <source>
        <dbReference type="ARBA" id="ARBA00023136"/>
    </source>
</evidence>
<evidence type="ECO:0000256" key="2">
    <source>
        <dbReference type="ARBA" id="ARBA00022692"/>
    </source>
</evidence>
<comment type="similarity">
    <text evidence="5">Belongs to the complex I subunit 1 family.</text>
</comment>
<comment type="caution">
    <text evidence="6">The sequence shown here is derived from an EMBL/GenBank/DDBJ whole genome shotgun (WGS) entry which is preliminary data.</text>
</comment>
<dbReference type="PANTHER" id="PTHR11432">
    <property type="entry name" value="NADH DEHYDROGENASE SUBUNIT 1"/>
    <property type="match status" value="1"/>
</dbReference>
<keyword evidence="7" id="KW-1185">Reference proteome</keyword>
<comment type="subcellular location">
    <subcellularLocation>
        <location evidence="5">Cell membrane</location>
        <topology evidence="5">Multi-pass membrane protein</topology>
    </subcellularLocation>
    <subcellularLocation>
        <location evidence="1">Membrane</location>
        <topology evidence="1">Multi-pass membrane protein</topology>
    </subcellularLocation>
</comment>
<dbReference type="InterPro" id="IPR001694">
    <property type="entry name" value="NADH_UbQ_OxRdtase_su1/FPO"/>
</dbReference>
<dbReference type="Proteomes" id="UP000312512">
    <property type="component" value="Unassembled WGS sequence"/>
</dbReference>
<evidence type="ECO:0000256" key="5">
    <source>
        <dbReference type="RuleBase" id="RU000471"/>
    </source>
</evidence>
<accession>A0A5C4VD55</accession>
<keyword evidence="3" id="KW-1133">Transmembrane helix</keyword>
<dbReference type="AlphaFoldDB" id="A0A5C4VD55"/>
<proteinExistence type="inferred from homology"/>
<keyword evidence="2 5" id="KW-0812">Transmembrane</keyword>
<dbReference type="GO" id="GO:0005886">
    <property type="term" value="C:plasma membrane"/>
    <property type="evidence" value="ECO:0007669"/>
    <property type="project" value="UniProtKB-SubCell"/>
</dbReference>
<organism evidence="6 7">
    <name type="scientific">Nonomuraea phyllanthi</name>
    <dbReference type="NCBI Taxonomy" id="2219224"/>
    <lineage>
        <taxon>Bacteria</taxon>
        <taxon>Bacillati</taxon>
        <taxon>Actinomycetota</taxon>
        <taxon>Actinomycetes</taxon>
        <taxon>Streptosporangiales</taxon>
        <taxon>Streptosporangiaceae</taxon>
        <taxon>Nonomuraea</taxon>
    </lineage>
</organism>
<dbReference type="PANTHER" id="PTHR11432:SF3">
    <property type="entry name" value="NADH-UBIQUINONE OXIDOREDUCTASE CHAIN 1"/>
    <property type="match status" value="1"/>
</dbReference>
<dbReference type="GO" id="GO:0009060">
    <property type="term" value="P:aerobic respiration"/>
    <property type="evidence" value="ECO:0007669"/>
    <property type="project" value="TreeGrafter"/>
</dbReference>
<keyword evidence="4" id="KW-0472">Membrane</keyword>
<protein>
    <submittedName>
        <fullName evidence="6">NADH-quinone oxidoreductase subunit H</fullName>
    </submittedName>
</protein>
<dbReference type="OrthoDB" id="5185879at2"/>
<sequence>MVDAAPWWAVVTAPVLLAAFALCAIGYDAVLAAREAARPIRMTTPARPLLEVPRLLVSQPRRLPAPDALLWRTGVITVPVAAVLSTAVIPFGHVVVADLPVGVVWFNAMEVLTWAGLWMAGWGPNAVFSLVGGYRYVAQGLAYELPLMFALMTPAIRAQSLRVGDIAAAQSQVWFAVWMPVAFVVYLAGVLAFSFLGPFSYPVGQDIAGGLLGEASGVDRLLLSAGRWLLLAAGSAMAVPLFLGGGAGPVLPAWTWSAIKTLAVLALLVWVRRRLPVIRADRYVELAWVVLIPLTVLQALVPALVVLGGGR</sequence>